<dbReference type="Gene3D" id="1.20.1720.10">
    <property type="entry name" value="Multidrug resistance protein D"/>
    <property type="match status" value="1"/>
</dbReference>
<gene>
    <name evidence="9" type="ORF">GSM42_15530</name>
</gene>
<accession>A0A6I4VWU6</accession>
<dbReference type="CDD" id="cd17502">
    <property type="entry name" value="MFS_Azr1_MDR_like"/>
    <property type="match status" value="1"/>
</dbReference>
<feature type="transmembrane region" description="Helical" evidence="7">
    <location>
        <begin position="302"/>
        <end position="325"/>
    </location>
</feature>
<comment type="caution">
    <text evidence="9">The sequence shown here is derived from an EMBL/GenBank/DDBJ whole genome shotgun (WGS) entry which is preliminary data.</text>
</comment>
<proteinExistence type="predicted"/>
<dbReference type="PROSITE" id="PS50850">
    <property type="entry name" value="MFS"/>
    <property type="match status" value="1"/>
</dbReference>
<organism evidence="9 10">
    <name type="scientific">Shimazuella alba</name>
    <dbReference type="NCBI Taxonomy" id="2690964"/>
    <lineage>
        <taxon>Bacteria</taxon>
        <taxon>Bacillati</taxon>
        <taxon>Bacillota</taxon>
        <taxon>Bacilli</taxon>
        <taxon>Bacillales</taxon>
        <taxon>Thermoactinomycetaceae</taxon>
        <taxon>Shimazuella</taxon>
    </lineage>
</organism>
<feature type="domain" description="Major facilitator superfamily (MFS) profile" evidence="8">
    <location>
        <begin position="22"/>
        <end position="503"/>
    </location>
</feature>
<dbReference type="InterPro" id="IPR036259">
    <property type="entry name" value="MFS_trans_sf"/>
</dbReference>
<dbReference type="Proteomes" id="UP000430692">
    <property type="component" value="Unassembled WGS sequence"/>
</dbReference>
<dbReference type="InterPro" id="IPR020846">
    <property type="entry name" value="MFS_dom"/>
</dbReference>
<feature type="transmembrane region" description="Helical" evidence="7">
    <location>
        <begin position="232"/>
        <end position="256"/>
    </location>
</feature>
<keyword evidence="5 7" id="KW-1133">Transmembrane helix</keyword>
<evidence type="ECO:0000313" key="9">
    <source>
        <dbReference type="EMBL" id="MXQ55098.1"/>
    </source>
</evidence>
<keyword evidence="3" id="KW-1003">Cell membrane</keyword>
<feature type="transmembrane region" description="Helical" evidence="7">
    <location>
        <begin position="21"/>
        <end position="44"/>
    </location>
</feature>
<feature type="transmembrane region" description="Helical" evidence="7">
    <location>
        <begin position="407"/>
        <end position="425"/>
    </location>
</feature>
<dbReference type="GO" id="GO:0005886">
    <property type="term" value="C:plasma membrane"/>
    <property type="evidence" value="ECO:0007669"/>
    <property type="project" value="UniProtKB-SubCell"/>
</dbReference>
<dbReference type="GO" id="GO:0022857">
    <property type="term" value="F:transmembrane transporter activity"/>
    <property type="evidence" value="ECO:0007669"/>
    <property type="project" value="InterPro"/>
</dbReference>
<keyword evidence="10" id="KW-1185">Reference proteome</keyword>
<evidence type="ECO:0000256" key="4">
    <source>
        <dbReference type="ARBA" id="ARBA00022692"/>
    </source>
</evidence>
<feature type="transmembrane region" description="Helical" evidence="7">
    <location>
        <begin position="177"/>
        <end position="196"/>
    </location>
</feature>
<dbReference type="PANTHER" id="PTHR23501:SF191">
    <property type="entry name" value="VACUOLAR BASIC AMINO ACID TRANSPORTER 4"/>
    <property type="match status" value="1"/>
</dbReference>
<evidence type="ECO:0000256" key="6">
    <source>
        <dbReference type="ARBA" id="ARBA00023136"/>
    </source>
</evidence>
<keyword evidence="6 7" id="KW-0472">Membrane</keyword>
<feature type="transmembrane region" description="Helical" evidence="7">
    <location>
        <begin position="151"/>
        <end position="171"/>
    </location>
</feature>
<feature type="transmembrane region" description="Helical" evidence="7">
    <location>
        <begin position="120"/>
        <end position="139"/>
    </location>
</feature>
<evidence type="ECO:0000256" key="3">
    <source>
        <dbReference type="ARBA" id="ARBA00022475"/>
    </source>
</evidence>
<evidence type="ECO:0000259" key="8">
    <source>
        <dbReference type="PROSITE" id="PS50850"/>
    </source>
</evidence>
<feature type="transmembrane region" description="Helical" evidence="7">
    <location>
        <begin position="276"/>
        <end position="296"/>
    </location>
</feature>
<sequence>MTSYAPTNELSEAAKKTKRTHVFVFLLITMFMISIESTIVATAVPEIVAELGNFSAYSWVFSSFLLMQSVTTPIYGKLSDIFGRKPIFLIGTIIFLIGSLLCGFATSMGLLILYRFIQGIGAGAVMPIATTLVGDLYSLEERSKIQGYLSSVWGISSVIGPLAGGLIVQYVSWAWVFWINIPLGILSIIGIHHYLHEQVEKKKPSIDYLGASLFSVSVSALMLILIEGGSNWGWTSTPTISLFVVFAITMAIFIWWETKATSPMMPLSLWRNKLIAVANVSTLLAGASMIGLASFLPTYVQGIMGSSALVAGFALTAMSVGWPLAASATAKLFPRIGFRYTAILGGIFLILGSIFFITLDPSKGPIWAGLGSFVIGIGMGFATSTFTISIQSSVGWEMRGVATASSMFMRSVGTTLGTAILGGILNLQLKNYLEQHHASNLNLSSIDAANVLLDPVKKGQLTSDALHLLQSGLQTALHTVFWGVCIFAVLTFLSTLYFPSAQKEKQPK</sequence>
<evidence type="ECO:0000256" key="1">
    <source>
        <dbReference type="ARBA" id="ARBA00004651"/>
    </source>
</evidence>
<feature type="transmembrane region" description="Helical" evidence="7">
    <location>
        <begin position="208"/>
        <end position="226"/>
    </location>
</feature>
<evidence type="ECO:0000256" key="2">
    <source>
        <dbReference type="ARBA" id="ARBA00022448"/>
    </source>
</evidence>
<reference evidence="9 10" key="1">
    <citation type="submission" date="2019-12" db="EMBL/GenBank/DDBJ databases">
        <title>Whole-genome analyses of novel actinobacteria.</title>
        <authorList>
            <person name="Sahin N."/>
            <person name="Saygin H."/>
        </authorList>
    </citation>
    <scope>NUCLEOTIDE SEQUENCE [LARGE SCALE GENOMIC DNA]</scope>
    <source>
        <strain evidence="9 10">KC615</strain>
    </source>
</reference>
<protein>
    <submittedName>
        <fullName evidence="9">MFS transporter</fullName>
    </submittedName>
</protein>
<dbReference type="EMBL" id="WUUL01000011">
    <property type="protein sequence ID" value="MXQ55098.1"/>
    <property type="molecule type" value="Genomic_DNA"/>
</dbReference>
<name>A0A6I4VWU6_9BACL</name>
<evidence type="ECO:0000256" key="7">
    <source>
        <dbReference type="SAM" id="Phobius"/>
    </source>
</evidence>
<feature type="transmembrane region" description="Helical" evidence="7">
    <location>
        <begin position="476"/>
        <end position="498"/>
    </location>
</feature>
<keyword evidence="4 7" id="KW-0812">Transmembrane</keyword>
<dbReference type="Gene3D" id="1.20.1250.20">
    <property type="entry name" value="MFS general substrate transporter like domains"/>
    <property type="match status" value="1"/>
</dbReference>
<dbReference type="AlphaFoldDB" id="A0A6I4VWU6"/>
<dbReference type="Pfam" id="PF07690">
    <property type="entry name" value="MFS_1"/>
    <property type="match status" value="1"/>
</dbReference>
<dbReference type="PANTHER" id="PTHR23501">
    <property type="entry name" value="MAJOR FACILITATOR SUPERFAMILY"/>
    <property type="match status" value="1"/>
</dbReference>
<dbReference type="RefSeq" id="WP_160802443.1">
    <property type="nucleotide sequence ID" value="NZ_WUUL01000011.1"/>
</dbReference>
<evidence type="ECO:0000256" key="5">
    <source>
        <dbReference type="ARBA" id="ARBA00022989"/>
    </source>
</evidence>
<feature type="transmembrane region" description="Helical" evidence="7">
    <location>
        <begin position="365"/>
        <end position="386"/>
    </location>
</feature>
<evidence type="ECO:0000313" key="10">
    <source>
        <dbReference type="Proteomes" id="UP000430692"/>
    </source>
</evidence>
<dbReference type="InterPro" id="IPR011701">
    <property type="entry name" value="MFS"/>
</dbReference>
<feature type="transmembrane region" description="Helical" evidence="7">
    <location>
        <begin position="87"/>
        <end position="114"/>
    </location>
</feature>
<feature type="transmembrane region" description="Helical" evidence="7">
    <location>
        <begin position="56"/>
        <end position="75"/>
    </location>
</feature>
<keyword evidence="2" id="KW-0813">Transport</keyword>
<dbReference type="FunFam" id="1.20.1720.10:FF:000004">
    <property type="entry name" value="EmrB/QacA family drug resistance transporter"/>
    <property type="match status" value="1"/>
</dbReference>
<feature type="transmembrane region" description="Helical" evidence="7">
    <location>
        <begin position="337"/>
        <end position="359"/>
    </location>
</feature>
<dbReference type="PRINTS" id="PR01036">
    <property type="entry name" value="TCRTETB"/>
</dbReference>
<comment type="subcellular location">
    <subcellularLocation>
        <location evidence="1">Cell membrane</location>
        <topology evidence="1">Multi-pass membrane protein</topology>
    </subcellularLocation>
</comment>
<dbReference type="SUPFAM" id="SSF103473">
    <property type="entry name" value="MFS general substrate transporter"/>
    <property type="match status" value="1"/>
</dbReference>